<dbReference type="RefSeq" id="WP_020512167.1">
    <property type="nucleotide sequence ID" value="NZ_JBIAZU010000004.1"/>
</dbReference>
<dbReference type="InterPro" id="IPR036514">
    <property type="entry name" value="SGNH_hydro_sf"/>
</dbReference>
<organism evidence="2 3">
    <name type="scientific">Paractinoplanes globisporus</name>
    <dbReference type="NCBI Taxonomy" id="113565"/>
    <lineage>
        <taxon>Bacteria</taxon>
        <taxon>Bacillati</taxon>
        <taxon>Actinomycetota</taxon>
        <taxon>Actinomycetes</taxon>
        <taxon>Micromonosporales</taxon>
        <taxon>Micromonosporaceae</taxon>
        <taxon>Paractinoplanes</taxon>
    </lineage>
</organism>
<dbReference type="InterPro" id="IPR013830">
    <property type="entry name" value="SGNH_hydro"/>
</dbReference>
<dbReference type="InterPro" id="IPR051532">
    <property type="entry name" value="Ester_Hydrolysis_Enzymes"/>
</dbReference>
<accession>A0ABW6WJB8</accession>
<gene>
    <name evidence="2" type="ORF">ACFY35_23840</name>
</gene>
<protein>
    <submittedName>
        <fullName evidence="2">GDSL-type esterase/lipase family protein</fullName>
    </submittedName>
</protein>
<keyword evidence="3" id="KW-1185">Reference proteome</keyword>
<evidence type="ECO:0000313" key="2">
    <source>
        <dbReference type="EMBL" id="MFF5292485.1"/>
    </source>
</evidence>
<proteinExistence type="predicted"/>
<dbReference type="PANTHER" id="PTHR30383:SF29">
    <property type="entry name" value="SGNH HYDROLASE-TYPE ESTERASE DOMAIN-CONTAINING PROTEIN"/>
    <property type="match status" value="1"/>
</dbReference>
<dbReference type="Gene3D" id="3.40.50.1110">
    <property type="entry name" value="SGNH hydrolase"/>
    <property type="match status" value="1"/>
</dbReference>
<comment type="caution">
    <text evidence="2">The sequence shown here is derived from an EMBL/GenBank/DDBJ whole genome shotgun (WGS) entry which is preliminary data.</text>
</comment>
<name>A0ABW6WJB8_9ACTN</name>
<dbReference type="SUPFAM" id="SSF52266">
    <property type="entry name" value="SGNH hydrolase"/>
    <property type="match status" value="1"/>
</dbReference>
<dbReference type="Pfam" id="PF13472">
    <property type="entry name" value="Lipase_GDSL_2"/>
    <property type="match status" value="1"/>
</dbReference>
<evidence type="ECO:0000313" key="3">
    <source>
        <dbReference type="Proteomes" id="UP001602245"/>
    </source>
</evidence>
<feature type="domain" description="SGNH hydrolase-type esterase" evidence="1">
    <location>
        <begin position="12"/>
        <end position="201"/>
    </location>
</feature>
<dbReference type="PANTHER" id="PTHR30383">
    <property type="entry name" value="THIOESTERASE 1/PROTEASE 1/LYSOPHOSPHOLIPASE L1"/>
    <property type="match status" value="1"/>
</dbReference>
<reference evidence="2 3" key="1">
    <citation type="submission" date="2024-10" db="EMBL/GenBank/DDBJ databases">
        <title>The Natural Products Discovery Center: Release of the First 8490 Sequenced Strains for Exploring Actinobacteria Biosynthetic Diversity.</title>
        <authorList>
            <person name="Kalkreuter E."/>
            <person name="Kautsar S.A."/>
            <person name="Yang D."/>
            <person name="Bader C.D."/>
            <person name="Teijaro C.N."/>
            <person name="Fluegel L."/>
            <person name="Davis C.M."/>
            <person name="Simpson J.R."/>
            <person name="Lauterbach L."/>
            <person name="Steele A.D."/>
            <person name="Gui C."/>
            <person name="Meng S."/>
            <person name="Li G."/>
            <person name="Viehrig K."/>
            <person name="Ye F."/>
            <person name="Su P."/>
            <person name="Kiefer A.F."/>
            <person name="Nichols A."/>
            <person name="Cepeda A.J."/>
            <person name="Yan W."/>
            <person name="Fan B."/>
            <person name="Jiang Y."/>
            <person name="Adhikari A."/>
            <person name="Zheng C.-J."/>
            <person name="Schuster L."/>
            <person name="Cowan T.M."/>
            <person name="Smanski M.J."/>
            <person name="Chevrette M.G."/>
            <person name="De Carvalho L.P.S."/>
            <person name="Shen B."/>
        </authorList>
    </citation>
    <scope>NUCLEOTIDE SEQUENCE [LARGE SCALE GENOMIC DNA]</scope>
    <source>
        <strain evidence="2 3">NPDC000087</strain>
    </source>
</reference>
<sequence>MNVNPDARTVLCFGDSNTHGQRAEDVDRGRWPIDIRWTGRLQRLLGDGYAVVEEGLNGRTVDLDEQRPGRNGRTYLIPCLESQQPVDVLVLGLGFNDLKPQFRRDVPEVAASLGQLLDDVATAPANWGGRPPRVVLLAPLPIDDTRPDFHEFFPRDIATDLVVRSHALAAAVRALAADRGLGLVDLGSVAKTGDDGIHLSVDSHPAVAAAVAAEVRAG</sequence>
<dbReference type="EMBL" id="JBIAZU010000004">
    <property type="protein sequence ID" value="MFF5292485.1"/>
    <property type="molecule type" value="Genomic_DNA"/>
</dbReference>
<evidence type="ECO:0000259" key="1">
    <source>
        <dbReference type="Pfam" id="PF13472"/>
    </source>
</evidence>
<dbReference type="Proteomes" id="UP001602245">
    <property type="component" value="Unassembled WGS sequence"/>
</dbReference>